<dbReference type="Proteomes" id="UP000310158">
    <property type="component" value="Unassembled WGS sequence"/>
</dbReference>
<feature type="transmembrane region" description="Helical" evidence="10">
    <location>
        <begin position="115"/>
        <end position="134"/>
    </location>
</feature>
<evidence type="ECO:0000256" key="1">
    <source>
        <dbReference type="ARBA" id="ARBA00004141"/>
    </source>
</evidence>
<dbReference type="PROSITE" id="PS00216">
    <property type="entry name" value="SUGAR_TRANSPORT_1"/>
    <property type="match status" value="1"/>
</dbReference>
<comment type="caution">
    <text evidence="12">The sequence shown here is derived from an EMBL/GenBank/DDBJ whole genome shotgun (WGS) entry which is preliminary data.</text>
</comment>
<gene>
    <name evidence="12" type="ORF">EW146_g7392</name>
</gene>
<dbReference type="EMBL" id="SGPL01000423">
    <property type="protein sequence ID" value="THH12759.1"/>
    <property type="molecule type" value="Genomic_DNA"/>
</dbReference>
<feature type="compositionally biased region" description="Basic and acidic residues" evidence="9">
    <location>
        <begin position="459"/>
        <end position="487"/>
    </location>
</feature>
<keyword evidence="13" id="KW-1185">Reference proteome</keyword>
<feature type="transmembrane region" description="Helical" evidence="10">
    <location>
        <begin position="60"/>
        <end position="80"/>
    </location>
</feature>
<evidence type="ECO:0000256" key="5">
    <source>
        <dbReference type="ARBA" id="ARBA00022692"/>
    </source>
</evidence>
<keyword evidence="7 10" id="KW-0472">Membrane</keyword>
<dbReference type="InterPro" id="IPR005829">
    <property type="entry name" value="Sugar_transporter_CS"/>
</dbReference>
<feature type="region of interest" description="Disordered" evidence="9">
    <location>
        <begin position="839"/>
        <end position="863"/>
    </location>
</feature>
<dbReference type="Gene3D" id="1.20.1250.20">
    <property type="entry name" value="MFS general substrate transporter like domains"/>
    <property type="match status" value="1"/>
</dbReference>
<evidence type="ECO:0000256" key="6">
    <source>
        <dbReference type="ARBA" id="ARBA00022989"/>
    </source>
</evidence>
<dbReference type="PANTHER" id="PTHR48022:SF75">
    <property type="entry name" value="GALACTOSE TRANSPORTER-RELATED"/>
    <property type="match status" value="1"/>
</dbReference>
<evidence type="ECO:0000256" key="8">
    <source>
        <dbReference type="ARBA" id="ARBA00049119"/>
    </source>
</evidence>
<dbReference type="InterPro" id="IPR020846">
    <property type="entry name" value="MFS_dom"/>
</dbReference>
<evidence type="ECO:0000256" key="3">
    <source>
        <dbReference type="ARBA" id="ARBA00022448"/>
    </source>
</evidence>
<dbReference type="InterPro" id="IPR005828">
    <property type="entry name" value="MFS_sugar_transport-like"/>
</dbReference>
<feature type="transmembrane region" description="Helical" evidence="10">
    <location>
        <begin position="28"/>
        <end position="48"/>
    </location>
</feature>
<dbReference type="NCBIfam" id="TIGR00879">
    <property type="entry name" value="SP"/>
    <property type="match status" value="1"/>
</dbReference>
<evidence type="ECO:0000256" key="7">
    <source>
        <dbReference type="ARBA" id="ARBA00023136"/>
    </source>
</evidence>
<keyword evidence="5 10" id="KW-0812">Transmembrane</keyword>
<evidence type="ECO:0000256" key="2">
    <source>
        <dbReference type="ARBA" id="ARBA00010992"/>
    </source>
</evidence>
<feature type="transmembrane region" description="Helical" evidence="10">
    <location>
        <begin position="376"/>
        <end position="397"/>
    </location>
</feature>
<dbReference type="GO" id="GO:0005351">
    <property type="term" value="F:carbohydrate:proton symporter activity"/>
    <property type="evidence" value="ECO:0007669"/>
    <property type="project" value="TreeGrafter"/>
</dbReference>
<reference evidence="12 13" key="1">
    <citation type="submission" date="2019-02" db="EMBL/GenBank/DDBJ databases">
        <title>Genome sequencing of the rare red list fungi Bondarzewia mesenterica.</title>
        <authorList>
            <person name="Buettner E."/>
            <person name="Kellner H."/>
        </authorList>
    </citation>
    <scope>NUCLEOTIDE SEQUENCE [LARGE SCALE GENOMIC DNA]</scope>
    <source>
        <strain evidence="12 13">DSM 108281</strain>
    </source>
</reference>
<dbReference type="InterPro" id="IPR003663">
    <property type="entry name" value="Sugar/inositol_transpt"/>
</dbReference>
<dbReference type="CDD" id="cd12148">
    <property type="entry name" value="fungal_TF_MHR"/>
    <property type="match status" value="1"/>
</dbReference>
<dbReference type="PANTHER" id="PTHR48022">
    <property type="entry name" value="PLASTIDIC GLUCOSE TRANSPORTER 4"/>
    <property type="match status" value="1"/>
</dbReference>
<dbReference type="PROSITE" id="PS50850">
    <property type="entry name" value="MFS"/>
    <property type="match status" value="1"/>
</dbReference>
<dbReference type="InterPro" id="IPR036259">
    <property type="entry name" value="MFS_trans_sf"/>
</dbReference>
<dbReference type="AlphaFoldDB" id="A0A4S4LL20"/>
<evidence type="ECO:0000256" key="10">
    <source>
        <dbReference type="SAM" id="Phobius"/>
    </source>
</evidence>
<dbReference type="PROSITE" id="PS00217">
    <property type="entry name" value="SUGAR_TRANSPORT_2"/>
    <property type="match status" value="1"/>
</dbReference>
<dbReference type="PRINTS" id="PR00171">
    <property type="entry name" value="SUGRTRNSPORT"/>
</dbReference>
<keyword evidence="4" id="KW-0762">Sugar transport</keyword>
<dbReference type="SUPFAM" id="SSF103473">
    <property type="entry name" value="MFS general substrate transporter"/>
    <property type="match status" value="1"/>
</dbReference>
<dbReference type="GO" id="GO:0005886">
    <property type="term" value="C:plasma membrane"/>
    <property type="evidence" value="ECO:0007669"/>
    <property type="project" value="TreeGrafter"/>
</dbReference>
<dbReference type="CDD" id="cd17356">
    <property type="entry name" value="MFS_HXT"/>
    <property type="match status" value="1"/>
</dbReference>
<keyword evidence="6 10" id="KW-1133">Transmembrane helix</keyword>
<proteinExistence type="inferred from homology"/>
<dbReference type="Pfam" id="PF00083">
    <property type="entry name" value="Sugar_tr"/>
    <property type="match status" value="1"/>
</dbReference>
<feature type="domain" description="Major facilitator superfamily (MFS) profile" evidence="11">
    <location>
        <begin position="1"/>
        <end position="428"/>
    </location>
</feature>
<feature type="transmembrane region" description="Helical" evidence="10">
    <location>
        <begin position="305"/>
        <end position="327"/>
    </location>
</feature>
<dbReference type="InterPro" id="IPR050360">
    <property type="entry name" value="MFS_Sugar_Transporters"/>
</dbReference>
<evidence type="ECO:0000313" key="12">
    <source>
        <dbReference type="EMBL" id="THH12759.1"/>
    </source>
</evidence>
<dbReference type="OrthoDB" id="5141738at2759"/>
<comment type="catalytic activity">
    <reaction evidence="8">
        <text>myo-inositol(out) + H(+)(out) = myo-inositol(in) + H(+)(in)</text>
        <dbReference type="Rhea" id="RHEA:60364"/>
        <dbReference type="ChEBI" id="CHEBI:15378"/>
        <dbReference type="ChEBI" id="CHEBI:17268"/>
    </reaction>
</comment>
<evidence type="ECO:0000256" key="4">
    <source>
        <dbReference type="ARBA" id="ARBA00022597"/>
    </source>
</evidence>
<evidence type="ECO:0000259" key="11">
    <source>
        <dbReference type="PROSITE" id="PS50850"/>
    </source>
</evidence>
<feature type="compositionally biased region" description="Polar residues" evidence="9">
    <location>
        <begin position="839"/>
        <end position="848"/>
    </location>
</feature>
<evidence type="ECO:0000256" key="9">
    <source>
        <dbReference type="SAM" id="MobiDB-lite"/>
    </source>
</evidence>
<name>A0A4S4LL20_9AGAM</name>
<accession>A0A4S4LL20</accession>
<feature type="transmembrane region" description="Helical" evidence="10">
    <location>
        <begin position="567"/>
        <end position="585"/>
    </location>
</feature>
<feature type="transmembrane region" description="Helical" evidence="10">
    <location>
        <begin position="403"/>
        <end position="424"/>
    </location>
</feature>
<evidence type="ECO:0000313" key="13">
    <source>
        <dbReference type="Proteomes" id="UP000310158"/>
    </source>
</evidence>
<protein>
    <recommendedName>
        <fullName evidence="11">Major facilitator superfamily (MFS) profile domain-containing protein</fullName>
    </recommendedName>
</protein>
<keyword evidence="3" id="KW-0813">Transport</keyword>
<comment type="similarity">
    <text evidence="2">Belongs to the major facilitator superfamily. Sugar transporter (TC 2.A.1.1) family.</text>
</comment>
<feature type="region of interest" description="Disordered" evidence="9">
    <location>
        <begin position="449"/>
        <end position="487"/>
    </location>
</feature>
<feature type="transmembrane region" description="Helical" evidence="10">
    <location>
        <begin position="277"/>
        <end position="298"/>
    </location>
</feature>
<organism evidence="12 13">
    <name type="scientific">Bondarzewia mesenterica</name>
    <dbReference type="NCBI Taxonomy" id="1095465"/>
    <lineage>
        <taxon>Eukaryota</taxon>
        <taxon>Fungi</taxon>
        <taxon>Dikarya</taxon>
        <taxon>Basidiomycota</taxon>
        <taxon>Agaricomycotina</taxon>
        <taxon>Agaricomycetes</taxon>
        <taxon>Russulales</taxon>
        <taxon>Bondarzewiaceae</taxon>
        <taxon>Bondarzewia</taxon>
    </lineage>
</organism>
<comment type="subcellular location">
    <subcellularLocation>
        <location evidence="1">Membrane</location>
        <topology evidence="1">Multi-pass membrane protein</topology>
    </subcellularLocation>
</comment>
<sequence>MDDFLVRFAQCGTPGDVSTCAFSTVREGLIVALLSIGTLIGALIGAPTADFLGRRRAMQVECLVFIIGVIIQIATFSAWAQFAVGRLISGFGVGALSAAVPMYQAETAPPQIRGTLTATYQLFITFGILVAYAISIATRSMSGSGSWRTVVGIGLIWPVMLSVGIQMMPESPRQVGSALPHIVFFASPQRAKELIPHLSEANSHYIIKREAEEIRTEVEYEKQVKGGWIDCFRPGNKTLYRTILGMSLQSLQQLTGANYFFYYGATIFTSVGIQDSFVTQIILGAVNFVCTFGGLYIMEKFGRRIPLILGGLWQSAWLFVFAAAGTAKIPQNNPGIGNLMIVSACMFILGYAMTWAPGVWILIGETFPTRTRAKQGAIATASNWLWNFLLAFFTPFITKDIQFRYGFVFASCNLLGAAVVYLFLYESSDISLEAVDLMYNDPNCTPRNSRKWAPPGYSSRRDMAEQTRAAEAHKPLHGAEEERFEKAHDTEGAGPIIATLAVEHGRSFTSSSGSARLVLCCYAAVHWMATDQAVRLDSYTARASYEMRLRAPRTLASSIPSHLDIDLLHLITGIYVPFIPLIIILCPCTLQHPHDILNSVHFLTEAVAQQRQGIQGYQGDFVGHAISKFAPFDGRIIADALERMAILETKNVELKGQDREIGTRCSLARARDPRTAQFHIINSYYVKSNQARMNGTSSIRIQTTSKSPNNGTPFHLDQILTAPAATPSNIMREESEEGWEIYRSARLKLVTLAGGSGISGTGGAGAEASVKMLVCDALHALVAIAWAQGVVEDLGAGAMSIEIEEKGWLVSRVAEPSDTHVPHQPWQHDFIAPTFTTSCASPSSTTRQRAAPIPSTSSNSFSSAATISPLSKIDSEEIWCIKGELVTTAIVMGLHRDSGRSKMPFEVAGHCRWAWQAFMFGCPLTIASHHFDMELPLYCDPALDATGHLYEGNIALFKLTYILGTIMDDTISLCPVTYDAVLAMDRSL</sequence>
<feature type="compositionally biased region" description="Low complexity" evidence="9">
    <location>
        <begin position="851"/>
        <end position="863"/>
    </location>
</feature>
<feature type="transmembrane region" description="Helical" evidence="10">
    <location>
        <begin position="339"/>
        <end position="364"/>
    </location>
</feature>
<feature type="transmembrane region" description="Helical" evidence="10">
    <location>
        <begin position="146"/>
        <end position="165"/>
    </location>
</feature>